<evidence type="ECO:0000313" key="4">
    <source>
        <dbReference type="Proteomes" id="UP000042394"/>
    </source>
</evidence>
<dbReference type="EMBL" id="CQPA01000004">
    <property type="protein sequence ID" value="CNT75256.1"/>
    <property type="molecule type" value="Genomic_DNA"/>
</dbReference>
<dbReference type="EMBL" id="CQPD01000021">
    <property type="protein sequence ID" value="CNU30127.1"/>
    <property type="molecule type" value="Genomic_DNA"/>
</dbReference>
<sequence>MLYRLCKNKFVKLIILTHIKLEEERIFPGNVSHLFDGLVAISTQRENRTDLRHAFRRRQLSGGVGQALRRHRCLDYRRFKRNTQ</sequence>
<evidence type="ECO:0000313" key="2">
    <source>
        <dbReference type="EMBL" id="CNU30127.1"/>
    </source>
</evidence>
<dbReference type="Proteomes" id="UP000042394">
    <property type="component" value="Unassembled WGS sequence"/>
</dbReference>
<organism evidence="1 3">
    <name type="scientific">Salmonella enterica subsp. enterica serovar Bovismorbificans</name>
    <dbReference type="NCBI Taxonomy" id="58097"/>
    <lineage>
        <taxon>Bacteria</taxon>
        <taxon>Pseudomonadati</taxon>
        <taxon>Pseudomonadota</taxon>
        <taxon>Gammaproteobacteria</taxon>
        <taxon>Enterobacterales</taxon>
        <taxon>Enterobacteriaceae</taxon>
        <taxon>Salmonella</taxon>
    </lineage>
</organism>
<evidence type="ECO:0000313" key="1">
    <source>
        <dbReference type="EMBL" id="CNT75256.1"/>
    </source>
</evidence>
<protein>
    <submittedName>
        <fullName evidence="1">Uncharacterized protein</fullName>
    </submittedName>
</protein>
<name>A0A655BTM2_SALET</name>
<proteinExistence type="predicted"/>
<gene>
    <name evidence="1" type="ORF">ERS008198_00924</name>
    <name evidence="2" type="ORF">ERS008207_02364</name>
</gene>
<evidence type="ECO:0000313" key="3">
    <source>
        <dbReference type="Proteomes" id="UP000041314"/>
    </source>
</evidence>
<accession>A0A655BTM2</accession>
<reference evidence="3 4" key="1">
    <citation type="submission" date="2015-03" db="EMBL/GenBank/DDBJ databases">
        <authorList>
            <consortium name="Pathogen Informatics"/>
        </authorList>
    </citation>
    <scope>NUCLEOTIDE SEQUENCE [LARGE SCALE GENOMIC DNA]</scope>
    <source>
        <strain evidence="1 3">A1104</strain>
        <strain evidence="2 4">D4891</strain>
    </source>
</reference>
<dbReference type="Proteomes" id="UP000041314">
    <property type="component" value="Unassembled WGS sequence"/>
</dbReference>
<dbReference type="AlphaFoldDB" id="A0A655BTM2"/>